<evidence type="ECO:0000313" key="5">
    <source>
        <dbReference type="Proteomes" id="UP000324222"/>
    </source>
</evidence>
<name>A0A5B7DN08_PORTR</name>
<dbReference type="AlphaFoldDB" id="A0A5B7DN08"/>
<dbReference type="GO" id="GO:0005634">
    <property type="term" value="C:nucleus"/>
    <property type="evidence" value="ECO:0007669"/>
    <property type="project" value="TreeGrafter"/>
</dbReference>
<organism evidence="4 5">
    <name type="scientific">Portunus trituberculatus</name>
    <name type="common">Swimming crab</name>
    <name type="synonym">Neptunus trituberculatus</name>
    <dbReference type="NCBI Taxonomy" id="210409"/>
    <lineage>
        <taxon>Eukaryota</taxon>
        <taxon>Metazoa</taxon>
        <taxon>Ecdysozoa</taxon>
        <taxon>Arthropoda</taxon>
        <taxon>Crustacea</taxon>
        <taxon>Multicrustacea</taxon>
        <taxon>Malacostraca</taxon>
        <taxon>Eumalacostraca</taxon>
        <taxon>Eucarida</taxon>
        <taxon>Decapoda</taxon>
        <taxon>Pleocyemata</taxon>
        <taxon>Brachyura</taxon>
        <taxon>Eubrachyura</taxon>
        <taxon>Portunoidea</taxon>
        <taxon>Portunidae</taxon>
        <taxon>Portuninae</taxon>
        <taxon>Portunus</taxon>
    </lineage>
</organism>
<evidence type="ECO:0000313" key="4">
    <source>
        <dbReference type="EMBL" id="MPC22507.1"/>
    </source>
</evidence>
<sequence>MAVDGQEKKAAKKEQPKKEQPAKKKEEAAPAAEAPPAPKPKDPLDALPAGNFVMDDFKRFYSNNDEEKSVPYFWEKFDPDHYSIWYCEYK</sequence>
<feature type="compositionally biased region" description="Basic and acidic residues" evidence="2">
    <location>
        <begin position="1"/>
        <end position="28"/>
    </location>
</feature>
<reference evidence="4 5" key="1">
    <citation type="submission" date="2019-05" db="EMBL/GenBank/DDBJ databases">
        <title>Another draft genome of Portunus trituberculatus and its Hox gene families provides insights of decapod evolution.</title>
        <authorList>
            <person name="Jeong J.-H."/>
            <person name="Song I."/>
            <person name="Kim S."/>
            <person name="Choi T."/>
            <person name="Kim D."/>
            <person name="Ryu S."/>
            <person name="Kim W."/>
        </authorList>
    </citation>
    <scope>NUCLEOTIDE SEQUENCE [LARGE SCALE GENOMIC DNA]</scope>
    <source>
        <tissue evidence="4">Muscle</tissue>
    </source>
</reference>
<dbReference type="GO" id="GO:0005737">
    <property type="term" value="C:cytoplasm"/>
    <property type="evidence" value="ECO:0007669"/>
    <property type="project" value="TreeGrafter"/>
</dbReference>
<dbReference type="PROSITE" id="PS50040">
    <property type="entry name" value="EF1G_C"/>
    <property type="match status" value="1"/>
</dbReference>
<dbReference type="EMBL" id="VSRR010001095">
    <property type="protein sequence ID" value="MPC22507.1"/>
    <property type="molecule type" value="Genomic_DNA"/>
</dbReference>
<feature type="domain" description="EF-1-gamma C-terminal" evidence="3">
    <location>
        <begin position="40"/>
        <end position="90"/>
    </location>
</feature>
<comment type="caution">
    <text evidence="4">The sequence shown here is derived from an EMBL/GenBank/DDBJ whole genome shotgun (WGS) entry which is preliminary data.</text>
</comment>
<gene>
    <name evidence="4" type="primary">EF1G_1</name>
    <name evidence="4" type="ORF">E2C01_015525</name>
</gene>
<keyword evidence="1" id="KW-0648">Protein biosynthesis</keyword>
<dbReference type="SUPFAM" id="SSF89942">
    <property type="entry name" value="eEF1-gamma domain"/>
    <property type="match status" value="1"/>
</dbReference>
<dbReference type="OrthoDB" id="249703at2759"/>
<dbReference type="InterPro" id="IPR001662">
    <property type="entry name" value="EF1B_G_C"/>
</dbReference>
<accession>A0A5B7DN08</accession>
<keyword evidence="5" id="KW-1185">Reference proteome</keyword>
<keyword evidence="1 4" id="KW-0251">Elongation factor</keyword>
<dbReference type="PANTHER" id="PTHR43986:SF1">
    <property type="entry name" value="ELONGATION FACTOR 1-GAMMA"/>
    <property type="match status" value="1"/>
</dbReference>
<dbReference type="PANTHER" id="PTHR43986">
    <property type="entry name" value="ELONGATION FACTOR 1-GAMMA"/>
    <property type="match status" value="1"/>
</dbReference>
<dbReference type="SMART" id="SM01183">
    <property type="entry name" value="EF1G"/>
    <property type="match status" value="1"/>
</dbReference>
<evidence type="ECO:0000259" key="3">
    <source>
        <dbReference type="PROSITE" id="PS50040"/>
    </source>
</evidence>
<protein>
    <submittedName>
        <fullName evidence="4">Elongation factor 1-gamma</fullName>
    </submittedName>
</protein>
<evidence type="ECO:0000256" key="1">
    <source>
        <dbReference type="PROSITE-ProRule" id="PRU00519"/>
    </source>
</evidence>
<dbReference type="InterPro" id="IPR050802">
    <property type="entry name" value="EF-GSTs"/>
</dbReference>
<dbReference type="Proteomes" id="UP000324222">
    <property type="component" value="Unassembled WGS sequence"/>
</dbReference>
<feature type="region of interest" description="Disordered" evidence="2">
    <location>
        <begin position="1"/>
        <end position="48"/>
    </location>
</feature>
<dbReference type="Pfam" id="PF00647">
    <property type="entry name" value="EF1G"/>
    <property type="match status" value="1"/>
</dbReference>
<evidence type="ECO:0000256" key="2">
    <source>
        <dbReference type="SAM" id="MobiDB-lite"/>
    </source>
</evidence>
<dbReference type="InterPro" id="IPR036433">
    <property type="entry name" value="EF1B_G_C_sf"/>
</dbReference>
<dbReference type="GO" id="GO:0003746">
    <property type="term" value="F:translation elongation factor activity"/>
    <property type="evidence" value="ECO:0007669"/>
    <property type="project" value="UniProtKB-UniRule"/>
</dbReference>
<proteinExistence type="predicted"/>
<dbReference type="Gene3D" id="3.30.70.1010">
    <property type="entry name" value="Translation elongation factor EF1B, gamma chain, conserved domain"/>
    <property type="match status" value="1"/>
</dbReference>